<reference evidence="3 6" key="1">
    <citation type="submission" date="2017-01" db="EMBL/GenBank/DDBJ databases">
        <title>Genome Analysis of Deinococcus marmoris KOPRI26562.</title>
        <authorList>
            <person name="Kim J.H."/>
            <person name="Oh H.-M."/>
        </authorList>
    </citation>
    <scope>NUCLEOTIDE SEQUENCE [LARGE SCALE GENOMIC DNA]</scope>
    <source>
        <strain evidence="3 6">KOPRI26562</strain>
    </source>
</reference>
<dbReference type="EMBL" id="MSTI01000054">
    <property type="protein sequence ID" value="OLV18853.1"/>
    <property type="molecule type" value="Genomic_DNA"/>
</dbReference>
<keyword evidence="6" id="KW-1185">Reference proteome</keyword>
<dbReference type="Proteomes" id="UP000186607">
    <property type="component" value="Unassembled WGS sequence"/>
</dbReference>
<protein>
    <submittedName>
        <fullName evidence="3">Uncharacterized protein</fullName>
    </submittedName>
</protein>
<sequence length="56" mass="6284">MNQRAGPLVFSMEDEKRRAYNEFFADRILSLLPGDLTCEKFAPQIADLLLLGVKAA</sequence>
<comment type="caution">
    <text evidence="3">The sequence shown here is derived from an EMBL/GenBank/DDBJ whole genome shotgun (WGS) entry which is preliminary data.</text>
</comment>
<evidence type="ECO:0000313" key="5">
    <source>
        <dbReference type="EMBL" id="OLV18853.1"/>
    </source>
</evidence>
<dbReference type="EMBL" id="MSTI01000143">
    <property type="protein sequence ID" value="OLV16392.1"/>
    <property type="molecule type" value="Genomic_DNA"/>
</dbReference>
<proteinExistence type="predicted"/>
<dbReference type="EMBL" id="MSTI01000149">
    <property type="protein sequence ID" value="OLV16280.1"/>
    <property type="molecule type" value="Genomic_DNA"/>
</dbReference>
<organism evidence="3 6">
    <name type="scientific">Deinococcus marmoris</name>
    <dbReference type="NCBI Taxonomy" id="249408"/>
    <lineage>
        <taxon>Bacteria</taxon>
        <taxon>Thermotogati</taxon>
        <taxon>Deinococcota</taxon>
        <taxon>Deinococci</taxon>
        <taxon>Deinococcales</taxon>
        <taxon>Deinococcaceae</taxon>
        <taxon>Deinococcus</taxon>
    </lineage>
</organism>
<evidence type="ECO:0000313" key="3">
    <source>
        <dbReference type="EMBL" id="OLV16392.1"/>
    </source>
</evidence>
<evidence type="ECO:0000313" key="4">
    <source>
        <dbReference type="EMBL" id="OLV16485.1"/>
    </source>
</evidence>
<name>A0A1U7NTZ7_9DEIO</name>
<dbReference type="EMBL" id="MSTI01000179">
    <property type="protein sequence ID" value="OLV15452.1"/>
    <property type="molecule type" value="Genomic_DNA"/>
</dbReference>
<dbReference type="EMBL" id="MSTI01000140">
    <property type="protein sequence ID" value="OLV16485.1"/>
    <property type="molecule type" value="Genomic_DNA"/>
</dbReference>
<evidence type="ECO:0000313" key="2">
    <source>
        <dbReference type="EMBL" id="OLV16280.1"/>
    </source>
</evidence>
<accession>A0A1U7NTZ7</accession>
<gene>
    <name evidence="5" type="ORF">BOO71_0004561</name>
    <name evidence="4" type="ORF">BOO71_0011752</name>
    <name evidence="3" type="ORF">BOO71_0011929</name>
    <name evidence="2" type="ORF">BOO71_0012433</name>
    <name evidence="1" type="ORF">BOO71_0014809</name>
</gene>
<evidence type="ECO:0000313" key="1">
    <source>
        <dbReference type="EMBL" id="OLV15452.1"/>
    </source>
</evidence>
<dbReference type="AlphaFoldDB" id="A0A1U7NTZ7"/>
<evidence type="ECO:0000313" key="6">
    <source>
        <dbReference type="Proteomes" id="UP000186607"/>
    </source>
</evidence>